<evidence type="ECO:0000256" key="5">
    <source>
        <dbReference type="SAM" id="MobiDB-lite"/>
    </source>
</evidence>
<dbReference type="CDD" id="cd03572">
    <property type="entry name" value="ENTH_like_Tepsin"/>
    <property type="match status" value="1"/>
</dbReference>
<feature type="compositionally biased region" description="Polar residues" evidence="5">
    <location>
        <begin position="602"/>
        <end position="617"/>
    </location>
</feature>
<feature type="compositionally biased region" description="Gly residues" evidence="5">
    <location>
        <begin position="745"/>
        <end position="762"/>
    </location>
</feature>
<dbReference type="Proteomes" id="UP001165065">
    <property type="component" value="Unassembled WGS sequence"/>
</dbReference>
<keyword evidence="7" id="KW-1185">Reference proteome</keyword>
<dbReference type="Gene3D" id="1.25.40.90">
    <property type="match status" value="1"/>
</dbReference>
<protein>
    <recommendedName>
        <fullName evidence="8">ENTH domain-containing protein</fullName>
    </recommendedName>
</protein>
<sequence length="799" mass="83306">MGGPSVDRSLINKATSSDSSPTPGYLYNDLRMHIKSSPMAIAPSAAKYLFESRLTRPSVHTKFKVLKLVETLCLTCSEPQFNRACMPYAAVIREHSTFSGKPDPVRGDAENARVREWAGKCIAAVYADVKVQGRSGGGTNSRIEGIGSNSFEQPPPQHGYDSSQSRIPTGGAFHNQPVGVFASSQSSSKYQGFGSDPSYNPNAASQSSSGSSFVDTVKNGMKSIINDPLAKNIGKASSLRATTGGGSAGGYGGNGGWNRGGLSQSSTSAGGYQGNGGWNNQPPGAGEIREQTGGEWSMATNRGMGQTQQQRKEQQVVTGDSFASGGAAVDGGEYEKSKVKNLCRAGGVSMSIPKGEVSEFVQVLTTMDTDVVCESALDLLTSERKEVRAKAWGLIGELMGEPKCEAFLRECYEELEMRCRDEEQVRVKLVAKKVVKAVGGGGGEVVESKERTVSLEDAVAAVERTASEDLLDFGNPPPPAPEANVTSTSSDEGSYVKVASPPKKKPSLPPPPPPNNGGDMFGGMNVKPSSTTTSTTPTFNDPNTPLPTETLTQTNGLGDMFGGMDINTVTDTGTNEGNVNVTGQQTQPTSSFGFLSSPPPETSQGNATVEPTSTQTPAAVDPFADAGLEVGMDKEVKPIEADVISPTKTSKGGGNDGGVNTFDPLLSGHSPTPHPQMVGGGLGGMHGGGMVGGGMGMGGGMMMNPAMMQMMQMQMMSMTPAQQQVIMMQQQRMMQQQMAMMQQQQGGGGTSGGERGRTGSGGLMTQKGPSIPGGGEGGGRTNGGDDTFDFVKDAMKKST</sequence>
<dbReference type="GO" id="GO:0032588">
    <property type="term" value="C:trans-Golgi network membrane"/>
    <property type="evidence" value="ECO:0007669"/>
    <property type="project" value="TreeGrafter"/>
</dbReference>
<evidence type="ECO:0000256" key="4">
    <source>
        <dbReference type="ARBA" id="ARBA00023329"/>
    </source>
</evidence>
<evidence type="ECO:0000256" key="1">
    <source>
        <dbReference type="ARBA" id="ARBA00004541"/>
    </source>
</evidence>
<comment type="subcellular location">
    <subcellularLocation>
        <location evidence="1">Cytoplasmic vesicle</location>
    </subcellularLocation>
    <subcellularLocation>
        <location evidence="2">Golgi apparatus</location>
    </subcellularLocation>
</comment>
<proteinExistence type="predicted"/>
<feature type="region of interest" description="Disordered" evidence="5">
    <location>
        <begin position="1"/>
        <end position="20"/>
    </location>
</feature>
<dbReference type="EMBL" id="BRYA01000234">
    <property type="protein sequence ID" value="GMI44984.1"/>
    <property type="molecule type" value="Genomic_DNA"/>
</dbReference>
<dbReference type="PANTHER" id="PTHR21514:SF0">
    <property type="entry name" value="AP-4 COMPLEX ACCESSORY SUBUNIT TEPSIN"/>
    <property type="match status" value="1"/>
</dbReference>
<dbReference type="InterPro" id="IPR035802">
    <property type="entry name" value="ENTH/VHS_tepsin"/>
</dbReference>
<keyword evidence="3" id="KW-0333">Golgi apparatus</keyword>
<reference evidence="7" key="1">
    <citation type="journal article" date="2023" name="Commun. Biol.">
        <title>Genome analysis of Parmales, the sister group of diatoms, reveals the evolutionary specialization of diatoms from phago-mixotrophs to photoautotrophs.</title>
        <authorList>
            <person name="Ban H."/>
            <person name="Sato S."/>
            <person name="Yoshikawa S."/>
            <person name="Yamada K."/>
            <person name="Nakamura Y."/>
            <person name="Ichinomiya M."/>
            <person name="Sato N."/>
            <person name="Blanc-Mathieu R."/>
            <person name="Endo H."/>
            <person name="Kuwata A."/>
            <person name="Ogata H."/>
        </authorList>
    </citation>
    <scope>NUCLEOTIDE SEQUENCE [LARGE SCALE GENOMIC DNA]</scope>
</reference>
<accession>A0A9W7GFR4</accession>
<evidence type="ECO:0000313" key="7">
    <source>
        <dbReference type="Proteomes" id="UP001165065"/>
    </source>
</evidence>
<feature type="compositionally biased region" description="Basic and acidic residues" evidence="5">
    <location>
        <begin position="789"/>
        <end position="799"/>
    </location>
</feature>
<dbReference type="PANTHER" id="PTHR21514">
    <property type="entry name" value="AP-4 COMPLEX ACCESSORY SUBUNIT TEPSIN"/>
    <property type="match status" value="1"/>
</dbReference>
<feature type="region of interest" description="Disordered" evidence="5">
    <location>
        <begin position="571"/>
        <end position="618"/>
    </location>
</feature>
<dbReference type="AlphaFoldDB" id="A0A9W7GFR4"/>
<dbReference type="InterPro" id="IPR008942">
    <property type="entry name" value="ENTH_VHS"/>
</dbReference>
<feature type="region of interest" description="Disordered" evidence="5">
    <location>
        <begin position="468"/>
        <end position="548"/>
    </location>
</feature>
<name>A0A9W7GFR4_9STRA</name>
<feature type="compositionally biased region" description="Polar residues" evidence="5">
    <location>
        <begin position="571"/>
        <end position="594"/>
    </location>
</feature>
<organism evidence="6 7">
    <name type="scientific">Triparma columacea</name>
    <dbReference type="NCBI Taxonomy" id="722753"/>
    <lineage>
        <taxon>Eukaryota</taxon>
        <taxon>Sar</taxon>
        <taxon>Stramenopiles</taxon>
        <taxon>Ochrophyta</taxon>
        <taxon>Bolidophyceae</taxon>
        <taxon>Parmales</taxon>
        <taxon>Triparmaceae</taxon>
        <taxon>Triparma</taxon>
    </lineage>
</organism>
<evidence type="ECO:0000256" key="2">
    <source>
        <dbReference type="ARBA" id="ARBA00004555"/>
    </source>
</evidence>
<feature type="region of interest" description="Disordered" evidence="5">
    <location>
        <begin position="742"/>
        <end position="799"/>
    </location>
</feature>
<feature type="compositionally biased region" description="Low complexity" evidence="5">
    <location>
        <begin position="528"/>
        <end position="548"/>
    </location>
</feature>
<evidence type="ECO:0000256" key="3">
    <source>
        <dbReference type="ARBA" id="ARBA00023034"/>
    </source>
</evidence>
<feature type="compositionally biased region" description="Gly residues" evidence="5">
    <location>
        <begin position="771"/>
        <end position="782"/>
    </location>
</feature>
<comment type="caution">
    <text evidence="6">The sequence shown here is derived from an EMBL/GenBank/DDBJ whole genome shotgun (WGS) entry which is preliminary data.</text>
</comment>
<feature type="region of interest" description="Disordered" evidence="5">
    <location>
        <begin position="134"/>
        <end position="172"/>
    </location>
</feature>
<dbReference type="GO" id="GO:0031410">
    <property type="term" value="C:cytoplasmic vesicle"/>
    <property type="evidence" value="ECO:0007669"/>
    <property type="project" value="UniProtKB-SubCell"/>
</dbReference>
<feature type="region of interest" description="Disordered" evidence="5">
    <location>
        <begin position="186"/>
        <end position="211"/>
    </location>
</feature>
<keyword evidence="4" id="KW-0968">Cytoplasmic vesicle</keyword>
<evidence type="ECO:0008006" key="8">
    <source>
        <dbReference type="Google" id="ProtNLM"/>
    </source>
</evidence>
<gene>
    <name evidence="6" type="ORF">TrCOL_g7681</name>
</gene>
<dbReference type="OrthoDB" id="118154at2759"/>
<evidence type="ECO:0000313" key="6">
    <source>
        <dbReference type="EMBL" id="GMI44984.1"/>
    </source>
</evidence>
<dbReference type="InterPro" id="IPR039273">
    <property type="entry name" value="TEPSIN"/>
</dbReference>